<gene>
    <name evidence="1" type="ORF">GS8_2492</name>
</gene>
<organism evidence="1 2">
    <name type="scientific">Geobacillus stearothermophilus</name>
    <name type="common">Bacillus stearothermophilus</name>
    <dbReference type="NCBI Taxonomy" id="1422"/>
    <lineage>
        <taxon>Bacteria</taxon>
        <taxon>Bacillati</taxon>
        <taxon>Bacillota</taxon>
        <taxon>Bacilli</taxon>
        <taxon>Bacillales</taxon>
        <taxon>Anoxybacillaceae</taxon>
        <taxon>Geobacillus</taxon>
    </lineage>
</organism>
<dbReference type="Proteomes" id="UP000773850">
    <property type="component" value="Unassembled WGS sequence"/>
</dbReference>
<comment type="caution">
    <text evidence="1">The sequence shown here is derived from an EMBL/GenBank/DDBJ whole genome shotgun (WGS) entry which is preliminary data.</text>
</comment>
<name>A0ABQ7HDP7_GEOSE</name>
<reference evidence="1 2" key="1">
    <citation type="submission" date="2016-03" db="EMBL/GenBank/DDBJ databases">
        <title>Spore heat resistance.</title>
        <authorList>
            <person name="Boekhorst J."/>
            <person name="Berendsen E.M."/>
            <person name="Wells-Bennik M.H."/>
            <person name="Kuipers O.P."/>
        </authorList>
    </citation>
    <scope>NUCLEOTIDE SEQUENCE [LARGE SCALE GENOMIC DNA]</scope>
    <source>
        <strain evidence="1 2">GS8</strain>
    </source>
</reference>
<proteinExistence type="predicted"/>
<evidence type="ECO:0000313" key="2">
    <source>
        <dbReference type="Proteomes" id="UP000773850"/>
    </source>
</evidence>
<keyword evidence="2" id="KW-1185">Reference proteome</keyword>
<sequence length="38" mass="4672">MEHYSHFSIFIHRRSSFFFAFLSFLLSTRERAAKPFFI</sequence>
<protein>
    <submittedName>
        <fullName evidence="1">Uncharacterized protein</fullName>
    </submittedName>
</protein>
<accession>A0ABQ7HDP7</accession>
<evidence type="ECO:0000313" key="1">
    <source>
        <dbReference type="EMBL" id="KAF6510335.1"/>
    </source>
</evidence>
<dbReference type="EMBL" id="LUCS01000028">
    <property type="protein sequence ID" value="KAF6510335.1"/>
    <property type="molecule type" value="Genomic_DNA"/>
</dbReference>